<gene>
    <name evidence="7" type="primary">AG5L1_1</name>
    <name evidence="7" type="ORF">Bhyg_09449</name>
</gene>
<dbReference type="SUPFAM" id="SSF55797">
    <property type="entry name" value="PR-1-like"/>
    <property type="match status" value="1"/>
</dbReference>
<name>A0A9Q0N6R1_9DIPT</name>
<dbReference type="Proteomes" id="UP001151699">
    <property type="component" value="Chromosome B"/>
</dbReference>
<dbReference type="AlphaFoldDB" id="A0A9Q0N6R1"/>
<dbReference type="PIRSF" id="PIRSF038921">
    <property type="entry name" value="P14a"/>
    <property type="match status" value="1"/>
</dbReference>
<evidence type="ECO:0000313" key="7">
    <source>
        <dbReference type="EMBL" id="KAJ6644480.1"/>
    </source>
</evidence>
<comment type="subcellular location">
    <subcellularLocation>
        <location evidence="1">Secreted</location>
    </subcellularLocation>
</comment>
<evidence type="ECO:0000256" key="5">
    <source>
        <dbReference type="SAM" id="SignalP"/>
    </source>
</evidence>
<dbReference type="CDD" id="cd05380">
    <property type="entry name" value="CAP_euk"/>
    <property type="match status" value="1"/>
</dbReference>
<keyword evidence="8" id="KW-1185">Reference proteome</keyword>
<dbReference type="Pfam" id="PF00188">
    <property type="entry name" value="CAP"/>
    <property type="match status" value="1"/>
</dbReference>
<keyword evidence="3" id="KW-0964">Secreted</keyword>
<comment type="caution">
    <text evidence="7">The sequence shown here is derived from an EMBL/GenBank/DDBJ whole genome shotgun (WGS) entry which is preliminary data.</text>
</comment>
<feature type="chain" id="PRO_5040130297" evidence="5">
    <location>
        <begin position="23"/>
        <end position="273"/>
    </location>
</feature>
<feature type="domain" description="SCP" evidence="6">
    <location>
        <begin position="64"/>
        <end position="223"/>
    </location>
</feature>
<evidence type="ECO:0000256" key="3">
    <source>
        <dbReference type="ARBA" id="ARBA00022525"/>
    </source>
</evidence>
<dbReference type="InterPro" id="IPR014044">
    <property type="entry name" value="CAP_dom"/>
</dbReference>
<sequence>MLLTNTISALLVLSSAVTFVTSKKKVDYCSKDICPKRDHVRCGNDGSFGPKCPKKAQVITITDELKRLILKTHNDLRKDISAGNYKGLESAKRMIELEWNDELAENALYNAKTCVYAHDNCRNTKIYKNVGQNIAMYMTRAVGPINYKSVVNGILASWLRQAKNINMKLIEQFRSDSGGKVNNFAQMIRASCSQIGCAIVHFSSNGKKSVFFVCNYSSANIPKEPIYEVGPACSACATGCSFTSPGLCNTEEEKHLLKLKLKLLGLVKLKLKL</sequence>
<protein>
    <submittedName>
        <fullName evidence="7">Antigen 5 like allergen Cul n 1</fullName>
    </submittedName>
</protein>
<keyword evidence="4 5" id="KW-0732">Signal</keyword>
<dbReference type="OrthoDB" id="414826at2759"/>
<organism evidence="7 8">
    <name type="scientific">Pseudolycoriella hygida</name>
    <dbReference type="NCBI Taxonomy" id="35572"/>
    <lineage>
        <taxon>Eukaryota</taxon>
        <taxon>Metazoa</taxon>
        <taxon>Ecdysozoa</taxon>
        <taxon>Arthropoda</taxon>
        <taxon>Hexapoda</taxon>
        <taxon>Insecta</taxon>
        <taxon>Pterygota</taxon>
        <taxon>Neoptera</taxon>
        <taxon>Endopterygota</taxon>
        <taxon>Diptera</taxon>
        <taxon>Nematocera</taxon>
        <taxon>Sciaroidea</taxon>
        <taxon>Sciaridae</taxon>
        <taxon>Pseudolycoriella</taxon>
    </lineage>
</organism>
<dbReference type="EMBL" id="WJQU01000002">
    <property type="protein sequence ID" value="KAJ6644480.1"/>
    <property type="molecule type" value="Genomic_DNA"/>
</dbReference>
<reference evidence="7" key="1">
    <citation type="submission" date="2022-07" db="EMBL/GenBank/DDBJ databases">
        <authorList>
            <person name="Trinca V."/>
            <person name="Uliana J.V.C."/>
            <person name="Torres T.T."/>
            <person name="Ward R.J."/>
            <person name="Monesi N."/>
        </authorList>
    </citation>
    <scope>NUCLEOTIDE SEQUENCE</scope>
    <source>
        <strain evidence="7">HSMRA1968</strain>
        <tissue evidence="7">Whole embryos</tissue>
    </source>
</reference>
<dbReference type="InterPro" id="IPR034763">
    <property type="entry name" value="P14a_insect"/>
</dbReference>
<dbReference type="Gene3D" id="3.40.33.10">
    <property type="entry name" value="CAP"/>
    <property type="match status" value="1"/>
</dbReference>
<evidence type="ECO:0000259" key="6">
    <source>
        <dbReference type="SMART" id="SM00198"/>
    </source>
</evidence>
<evidence type="ECO:0000256" key="1">
    <source>
        <dbReference type="ARBA" id="ARBA00004613"/>
    </source>
</evidence>
<dbReference type="GO" id="GO:0005576">
    <property type="term" value="C:extracellular region"/>
    <property type="evidence" value="ECO:0007669"/>
    <property type="project" value="UniProtKB-SubCell"/>
</dbReference>
<accession>A0A9Q0N6R1</accession>
<comment type="similarity">
    <text evidence="2">Belongs to the CRISP family.</text>
</comment>
<feature type="signal peptide" evidence="5">
    <location>
        <begin position="1"/>
        <end position="22"/>
    </location>
</feature>
<dbReference type="InterPro" id="IPR035940">
    <property type="entry name" value="CAP_sf"/>
</dbReference>
<dbReference type="SMART" id="SM00198">
    <property type="entry name" value="SCP"/>
    <property type="match status" value="1"/>
</dbReference>
<dbReference type="PANTHER" id="PTHR10334">
    <property type="entry name" value="CYSTEINE-RICH SECRETORY PROTEIN-RELATED"/>
    <property type="match status" value="1"/>
</dbReference>
<dbReference type="InterPro" id="IPR001283">
    <property type="entry name" value="CRISP-related"/>
</dbReference>
<evidence type="ECO:0000256" key="4">
    <source>
        <dbReference type="ARBA" id="ARBA00022729"/>
    </source>
</evidence>
<evidence type="ECO:0000256" key="2">
    <source>
        <dbReference type="ARBA" id="ARBA00009923"/>
    </source>
</evidence>
<proteinExistence type="inferred from homology"/>
<evidence type="ECO:0000313" key="8">
    <source>
        <dbReference type="Proteomes" id="UP001151699"/>
    </source>
</evidence>